<comment type="caution">
    <text evidence="2">The sequence shown here is derived from an EMBL/GenBank/DDBJ whole genome shotgun (WGS) entry which is preliminary data.</text>
</comment>
<feature type="transmembrane region" description="Helical" evidence="1">
    <location>
        <begin position="21"/>
        <end position="41"/>
    </location>
</feature>
<name>A0A9X3XGS8_9BACT</name>
<accession>A0A9X3XGS8</accession>
<dbReference type="EMBL" id="JAGTJJ010000059">
    <property type="protein sequence ID" value="MDC3987806.1"/>
    <property type="molecule type" value="Genomic_DNA"/>
</dbReference>
<keyword evidence="1" id="KW-0812">Transmembrane</keyword>
<dbReference type="SUPFAM" id="SSF53756">
    <property type="entry name" value="UDP-Glycosyltransferase/glycogen phosphorylase"/>
    <property type="match status" value="1"/>
</dbReference>
<dbReference type="Proteomes" id="UP001151081">
    <property type="component" value="Unassembled WGS sequence"/>
</dbReference>
<proteinExistence type="predicted"/>
<protein>
    <recommendedName>
        <fullName evidence="4">Glycosyltransferase subfamily 4-like N-terminal domain-containing protein</fullName>
    </recommendedName>
</protein>
<evidence type="ECO:0000313" key="3">
    <source>
        <dbReference type="Proteomes" id="UP001151081"/>
    </source>
</evidence>
<dbReference type="Gene3D" id="3.40.50.2000">
    <property type="entry name" value="Glycogen Phosphorylase B"/>
    <property type="match status" value="2"/>
</dbReference>
<gene>
    <name evidence="2" type="ORF">KEG57_45500</name>
</gene>
<keyword evidence="1" id="KW-0472">Membrane</keyword>
<evidence type="ECO:0000256" key="1">
    <source>
        <dbReference type="SAM" id="Phobius"/>
    </source>
</evidence>
<keyword evidence="1" id="KW-1133">Transmembrane helix</keyword>
<evidence type="ECO:0008006" key="4">
    <source>
        <dbReference type="Google" id="ProtNLM"/>
    </source>
</evidence>
<sequence>MSPARPRRVCYRRPRRDPVRTFLLIAPYFAPQAAVGAYRWVKLARHLVPRGFRPAVLCATFPEDARDPELVRALPPEVVTHDAYVDRRILAARDGLTALEKRLRGPKPAPRGPARPIEGLNPFRDLGDRCLLHGPHAAHEAVELARREDARAVVVSAGPFSCLPVGVHVARSLGLPLVLDFRDPWGLHESGAAPPRDAAERARHHVVAALEQRILARADHVVLNTRRALAAYQERYPFLAGKSSFVRNHFDASLYDPAPASPEPPARFTILHTGTLRAETRVDDIGRALRLLIDRENLTPADLVLRQIGRATEYERAEVERLGLSGFVEFAPTIPQRALLGELRRAHVLLSMVDPRVVLRIAAKTYDYIASGMPIVSITENVEVDELLAHRSDNRRIRPGDVDALVAALSAHYEQFRRARALPTPVPAPAEFSSETAADRFAAVLDGLVSGRR</sequence>
<evidence type="ECO:0000313" key="2">
    <source>
        <dbReference type="EMBL" id="MDC3987806.1"/>
    </source>
</evidence>
<keyword evidence="3" id="KW-1185">Reference proteome</keyword>
<dbReference type="Pfam" id="PF13692">
    <property type="entry name" value="Glyco_trans_1_4"/>
    <property type="match status" value="1"/>
</dbReference>
<organism evidence="2 3">
    <name type="scientific">Polyangium jinanense</name>
    <dbReference type="NCBI Taxonomy" id="2829994"/>
    <lineage>
        <taxon>Bacteria</taxon>
        <taxon>Pseudomonadati</taxon>
        <taxon>Myxococcota</taxon>
        <taxon>Polyangia</taxon>
        <taxon>Polyangiales</taxon>
        <taxon>Polyangiaceae</taxon>
        <taxon>Polyangium</taxon>
    </lineage>
</organism>
<dbReference type="AlphaFoldDB" id="A0A9X3XGS8"/>
<reference evidence="2 3" key="1">
    <citation type="submission" date="2021-04" db="EMBL/GenBank/DDBJ databases">
        <title>Genome analysis of Polyangium sp.</title>
        <authorList>
            <person name="Li Y."/>
            <person name="Wang J."/>
        </authorList>
    </citation>
    <scope>NUCLEOTIDE SEQUENCE [LARGE SCALE GENOMIC DNA]</scope>
    <source>
        <strain evidence="2 3">SDU14</strain>
    </source>
</reference>